<comment type="function">
    <text evidence="14">E3 ubiquitin-protein ligase that plays a key role in endosome organization by retaining vesicles in the perinuclear cloud. Acts as a platform for perinuclear positioning of the endosomal system by mediating ubiquitination of SQSTM1 through interaction with the ubiquitin conjugating enzyme UBE2J1. Ubiquitinated SQSTM1 attracts specific vesicle-associated adapters, forming a molecular bridge that restrains cognate vesicles in the perinuclear region and organizes the endosomal pathway for efficient cargo transport. Also acts as a regulator of type I interferon production in response to viral infection by mediating the formation of 'Lys-11'-linked polyubiquitin chains on TMEM173/STING, leading to stabilize TMEM173/STING. Also required to limit type I interferon response by promoting autophagic degradation of IRF3.</text>
</comment>
<evidence type="ECO:0000256" key="2">
    <source>
        <dbReference type="ARBA" id="ARBA00004477"/>
    </source>
</evidence>
<dbReference type="GO" id="GO:0008270">
    <property type="term" value="F:zinc ion binding"/>
    <property type="evidence" value="ECO:0007669"/>
    <property type="project" value="UniProtKB-KW"/>
</dbReference>
<keyword evidence="5" id="KW-0808">Transferase</keyword>
<keyword evidence="8 18" id="KW-0863">Zinc-finger</keyword>
<evidence type="ECO:0000313" key="23">
    <source>
        <dbReference type="Proteomes" id="UP000008672"/>
    </source>
</evidence>
<keyword evidence="6 20" id="KW-0812">Transmembrane</keyword>
<dbReference type="GO" id="GO:0006511">
    <property type="term" value="P:ubiquitin-dependent protein catabolic process"/>
    <property type="evidence" value="ECO:0007669"/>
    <property type="project" value="TreeGrafter"/>
</dbReference>
<feature type="transmembrane region" description="Helical" evidence="20">
    <location>
        <begin position="26"/>
        <end position="45"/>
    </location>
</feature>
<feature type="region of interest" description="Disordered" evidence="19">
    <location>
        <begin position="339"/>
        <end position="381"/>
    </location>
</feature>
<feature type="transmembrane region" description="Helical" evidence="20">
    <location>
        <begin position="180"/>
        <end position="203"/>
    </location>
</feature>
<dbReference type="PANTHER" id="PTHR22696">
    <property type="entry name" value="E3 UBIQUITIN-PROTEIN LIGASE RNF26"/>
    <property type="match status" value="1"/>
</dbReference>
<dbReference type="InParanoid" id="H3B9S3"/>
<comment type="subunit">
    <text evidence="15">Interacts with INCA1. Interacts with TMEM43, ENDOD1, TMEM33 and TMED1 to form a complex capable of modulating innate immune signaling through the cGAS-STING pathway. Interacts with UBE2J1; this interaction is important for SQSTM1 ubiquitination.</text>
</comment>
<name>H3B9S3_LATCH</name>
<feature type="transmembrane region" description="Helical" evidence="20">
    <location>
        <begin position="57"/>
        <end position="78"/>
    </location>
</feature>
<dbReference type="Proteomes" id="UP000008672">
    <property type="component" value="Unassembled WGS sequence"/>
</dbReference>
<keyword evidence="12 20" id="KW-1133">Transmembrane helix</keyword>
<evidence type="ECO:0000256" key="20">
    <source>
        <dbReference type="SAM" id="Phobius"/>
    </source>
</evidence>
<dbReference type="PROSITE" id="PS50089">
    <property type="entry name" value="ZF_RING_2"/>
    <property type="match status" value="1"/>
</dbReference>
<evidence type="ECO:0000256" key="13">
    <source>
        <dbReference type="ARBA" id="ARBA00023136"/>
    </source>
</evidence>
<dbReference type="HOGENOM" id="CLU_057705_0_0_1"/>
<sequence length="451" mass="50628">MSVIWQIINGIRTVIDFTIFLLDLNFWIVSTLLSLIIGLVSFVYNLPIMVTTVLLHWWNLVSLSVVMVIETFSCMAVVTVNQMVNVLKGFGGIFESIKVIGHLSSHLILRSKDFLQRGVTAAFLSGQSIFRQIGDTCAIILSLLAYFVNTIINIFLIGTQNLLSATVILWGTIVNPLQRIMEVVATLLSFLSTNVIATLILMWTPCQFAIDILACTSKVLVNVFLLNLYGLALTLLVIGISTVYFNPDFTRRIVNHVMRYLNTLPSFQRIRRDASRIYHVVLITAQAMAESEAWQSLSRRRWEANGQEMQRPDGRGDENMPAVANPQRVDNLAIQVAPNSAAQSRATQHAERDAEPGVSGAPKPSNSHPTEASDHNGQTSEKTDLWTLLKEQEERKKCVICQDQTKTVLLLPCRHLCLCRSCTNILMAQPMYQHNCPLCRHMILQTLDVYL</sequence>
<organism evidence="22 23">
    <name type="scientific">Latimeria chalumnae</name>
    <name type="common">Coelacanth</name>
    <dbReference type="NCBI Taxonomy" id="7897"/>
    <lineage>
        <taxon>Eukaryota</taxon>
        <taxon>Metazoa</taxon>
        <taxon>Chordata</taxon>
        <taxon>Craniata</taxon>
        <taxon>Vertebrata</taxon>
        <taxon>Euteleostomi</taxon>
        <taxon>Coelacanthiformes</taxon>
        <taxon>Coelacanthidae</taxon>
        <taxon>Latimeria</taxon>
    </lineage>
</organism>
<feature type="domain" description="RING-type" evidence="21">
    <location>
        <begin position="398"/>
        <end position="440"/>
    </location>
</feature>
<dbReference type="CDD" id="cd16788">
    <property type="entry name" value="mRING-HC-C3HC5_RNF26"/>
    <property type="match status" value="1"/>
</dbReference>
<evidence type="ECO:0000256" key="16">
    <source>
        <dbReference type="ARBA" id="ARBA00067352"/>
    </source>
</evidence>
<evidence type="ECO:0000256" key="1">
    <source>
        <dbReference type="ARBA" id="ARBA00000900"/>
    </source>
</evidence>
<evidence type="ECO:0000256" key="11">
    <source>
        <dbReference type="ARBA" id="ARBA00022833"/>
    </source>
</evidence>
<evidence type="ECO:0000256" key="17">
    <source>
        <dbReference type="ARBA" id="ARBA00075536"/>
    </source>
</evidence>
<keyword evidence="10" id="KW-0256">Endoplasmic reticulum</keyword>
<feature type="region of interest" description="Disordered" evidence="19">
    <location>
        <begin position="304"/>
        <end position="323"/>
    </location>
</feature>
<dbReference type="Gene3D" id="3.30.40.10">
    <property type="entry name" value="Zinc/RING finger domain, C3HC4 (zinc finger)"/>
    <property type="match status" value="1"/>
</dbReference>
<evidence type="ECO:0000256" key="8">
    <source>
        <dbReference type="ARBA" id="ARBA00022771"/>
    </source>
</evidence>
<dbReference type="GO" id="GO:0061630">
    <property type="term" value="F:ubiquitin protein ligase activity"/>
    <property type="evidence" value="ECO:0007669"/>
    <property type="project" value="UniProtKB-EC"/>
</dbReference>
<reference evidence="23" key="1">
    <citation type="submission" date="2011-08" db="EMBL/GenBank/DDBJ databases">
        <title>The draft genome of Latimeria chalumnae.</title>
        <authorList>
            <person name="Di Palma F."/>
            <person name="Alfoldi J."/>
            <person name="Johnson J."/>
            <person name="Berlin A."/>
            <person name="Gnerre S."/>
            <person name="Jaffe D."/>
            <person name="MacCallum I."/>
            <person name="Young S."/>
            <person name="Walker B.J."/>
            <person name="Lander E."/>
            <person name="Lindblad-Toh K."/>
        </authorList>
    </citation>
    <scope>NUCLEOTIDE SEQUENCE [LARGE SCALE GENOMIC DNA]</scope>
    <source>
        <strain evidence="23">Wild caught</strain>
    </source>
</reference>
<evidence type="ECO:0000256" key="3">
    <source>
        <dbReference type="ARBA" id="ARBA00004906"/>
    </source>
</evidence>
<dbReference type="eggNOG" id="KOG4265">
    <property type="taxonomic scope" value="Eukaryota"/>
</dbReference>
<reference evidence="22" key="2">
    <citation type="submission" date="2025-08" db="UniProtKB">
        <authorList>
            <consortium name="Ensembl"/>
        </authorList>
    </citation>
    <scope>IDENTIFICATION</scope>
</reference>
<evidence type="ECO:0000256" key="6">
    <source>
        <dbReference type="ARBA" id="ARBA00022692"/>
    </source>
</evidence>
<reference evidence="22" key="3">
    <citation type="submission" date="2025-09" db="UniProtKB">
        <authorList>
            <consortium name="Ensembl"/>
        </authorList>
    </citation>
    <scope>IDENTIFICATION</scope>
</reference>
<evidence type="ECO:0000256" key="14">
    <source>
        <dbReference type="ARBA" id="ARBA00057605"/>
    </source>
</evidence>
<proteinExistence type="predicted"/>
<evidence type="ECO:0000256" key="7">
    <source>
        <dbReference type="ARBA" id="ARBA00022723"/>
    </source>
</evidence>
<evidence type="ECO:0000259" key="21">
    <source>
        <dbReference type="PROSITE" id="PS50089"/>
    </source>
</evidence>
<feature type="transmembrane region" description="Helical" evidence="20">
    <location>
        <begin position="223"/>
        <end position="245"/>
    </location>
</feature>
<dbReference type="GO" id="GO:0016567">
    <property type="term" value="P:protein ubiquitination"/>
    <property type="evidence" value="ECO:0007669"/>
    <property type="project" value="TreeGrafter"/>
</dbReference>
<dbReference type="Ensembl" id="ENSLACT00000018777.1">
    <property type="protein sequence ID" value="ENSLACP00000018644.1"/>
    <property type="gene ID" value="ENSLACG00000016418.1"/>
</dbReference>
<keyword evidence="13 20" id="KW-0472">Membrane</keyword>
<dbReference type="GO" id="GO:0005789">
    <property type="term" value="C:endoplasmic reticulum membrane"/>
    <property type="evidence" value="ECO:0007669"/>
    <property type="project" value="UniProtKB-SubCell"/>
</dbReference>
<evidence type="ECO:0000256" key="18">
    <source>
        <dbReference type="PROSITE-ProRule" id="PRU00175"/>
    </source>
</evidence>
<dbReference type="SUPFAM" id="SSF57850">
    <property type="entry name" value="RING/U-box"/>
    <property type="match status" value="1"/>
</dbReference>
<dbReference type="AlphaFoldDB" id="H3B9S3"/>
<evidence type="ECO:0000256" key="9">
    <source>
        <dbReference type="ARBA" id="ARBA00022786"/>
    </source>
</evidence>
<keyword evidence="11" id="KW-0862">Zinc</keyword>
<feature type="compositionally biased region" description="Polar residues" evidence="19">
    <location>
        <begin position="364"/>
        <end position="380"/>
    </location>
</feature>
<dbReference type="Pfam" id="PF13920">
    <property type="entry name" value="zf-C3HC4_3"/>
    <property type="match status" value="1"/>
</dbReference>
<dbReference type="SMART" id="SM00184">
    <property type="entry name" value="RING"/>
    <property type="match status" value="1"/>
</dbReference>
<keyword evidence="7" id="KW-0479">Metal-binding</keyword>
<evidence type="ECO:0000256" key="4">
    <source>
        <dbReference type="ARBA" id="ARBA00012483"/>
    </source>
</evidence>
<evidence type="ECO:0000256" key="10">
    <source>
        <dbReference type="ARBA" id="ARBA00022824"/>
    </source>
</evidence>
<evidence type="ECO:0000256" key="12">
    <source>
        <dbReference type="ARBA" id="ARBA00022989"/>
    </source>
</evidence>
<evidence type="ECO:0000256" key="19">
    <source>
        <dbReference type="SAM" id="MobiDB-lite"/>
    </source>
</evidence>
<dbReference type="InterPro" id="IPR001841">
    <property type="entry name" value="Znf_RING"/>
</dbReference>
<dbReference type="OMA" id="TAILLWT"/>
<dbReference type="InterPro" id="IPR013083">
    <property type="entry name" value="Znf_RING/FYVE/PHD"/>
</dbReference>
<comment type="pathway">
    <text evidence="3">Protein modification; protein ubiquitination.</text>
</comment>
<evidence type="ECO:0000256" key="15">
    <source>
        <dbReference type="ARBA" id="ARBA00063040"/>
    </source>
</evidence>
<keyword evidence="23" id="KW-1185">Reference proteome</keyword>
<dbReference type="STRING" id="7897.ENSLACP00000018644"/>
<accession>H3B9S3</accession>
<evidence type="ECO:0000256" key="5">
    <source>
        <dbReference type="ARBA" id="ARBA00022679"/>
    </source>
</evidence>
<comment type="subcellular location">
    <subcellularLocation>
        <location evidence="2">Endoplasmic reticulum membrane</location>
        <topology evidence="2">Multi-pass membrane protein</topology>
    </subcellularLocation>
</comment>
<dbReference type="EC" id="2.3.2.27" evidence="4"/>
<dbReference type="InterPro" id="IPR040089">
    <property type="entry name" value="RNF26_mRING-HC-C3HC5"/>
</dbReference>
<gene>
    <name evidence="22" type="primary">RNF26</name>
</gene>
<dbReference type="GeneTree" id="ENSGT00390000016584"/>
<keyword evidence="9" id="KW-0833">Ubl conjugation pathway</keyword>
<comment type="catalytic activity">
    <reaction evidence="1">
        <text>S-ubiquitinyl-[E2 ubiquitin-conjugating enzyme]-L-cysteine + [acceptor protein]-L-lysine = [E2 ubiquitin-conjugating enzyme]-L-cysteine + N(6)-ubiquitinyl-[acceptor protein]-L-lysine.</text>
        <dbReference type="EC" id="2.3.2.27"/>
    </reaction>
</comment>
<dbReference type="PANTHER" id="PTHR22696:SF1">
    <property type="entry name" value="E3 UBIQUITIN-PROTEIN LIGASE RNF26"/>
    <property type="match status" value="1"/>
</dbReference>
<dbReference type="EMBL" id="AFYH01011784">
    <property type="status" value="NOT_ANNOTATED_CDS"/>
    <property type="molecule type" value="Genomic_DNA"/>
</dbReference>
<dbReference type="FunCoup" id="H3B9S3">
    <property type="interactions" value="256"/>
</dbReference>
<protein>
    <recommendedName>
        <fullName evidence="16">E3 ubiquitin-protein ligase RNF26</fullName>
        <ecNumber evidence="4">2.3.2.27</ecNumber>
    </recommendedName>
    <alternativeName>
        <fullName evidence="17">RING finger protein 26</fullName>
    </alternativeName>
</protein>
<dbReference type="FunFam" id="3.30.40.10:FF:000387">
    <property type="entry name" value="RING finger protein 26"/>
    <property type="match status" value="1"/>
</dbReference>
<evidence type="ECO:0000313" key="22">
    <source>
        <dbReference type="Ensembl" id="ENSLACP00000018644.1"/>
    </source>
</evidence>